<comment type="similarity">
    <text evidence="8">Belongs to the two pore domain potassium channel (TC 1.A.1.8) family.</text>
</comment>
<dbReference type="InterPro" id="IPR003280">
    <property type="entry name" value="2pore_dom_K_chnl"/>
</dbReference>
<dbReference type="GeneID" id="106469801"/>
<dbReference type="Gene3D" id="1.10.287.70">
    <property type="match status" value="1"/>
</dbReference>
<dbReference type="PANTHER" id="PTHR11003">
    <property type="entry name" value="POTASSIUM CHANNEL, SUBFAMILY K"/>
    <property type="match status" value="1"/>
</dbReference>
<evidence type="ECO:0000256" key="2">
    <source>
        <dbReference type="ARBA" id="ARBA00022448"/>
    </source>
</evidence>
<dbReference type="PRINTS" id="PR01333">
    <property type="entry name" value="2POREKCHANEL"/>
</dbReference>
<evidence type="ECO:0000256" key="5">
    <source>
        <dbReference type="ARBA" id="ARBA00023065"/>
    </source>
</evidence>
<keyword evidence="4 9" id="KW-1133">Transmembrane helix</keyword>
<evidence type="ECO:0000259" key="10">
    <source>
        <dbReference type="Pfam" id="PF07885"/>
    </source>
</evidence>
<keyword evidence="5 8" id="KW-0406">Ion transport</keyword>
<feature type="transmembrane region" description="Helical" evidence="9">
    <location>
        <begin position="142"/>
        <end position="164"/>
    </location>
</feature>
<dbReference type="PANTHER" id="PTHR11003:SF249">
    <property type="entry name" value="TWO PORE POTASSIUM CHANNEL PROTEIN SUP-9"/>
    <property type="match status" value="1"/>
</dbReference>
<evidence type="ECO:0000256" key="8">
    <source>
        <dbReference type="RuleBase" id="RU003857"/>
    </source>
</evidence>
<evidence type="ECO:0000256" key="1">
    <source>
        <dbReference type="ARBA" id="ARBA00004141"/>
    </source>
</evidence>
<accession>A0ABM1TDW5</accession>
<evidence type="ECO:0000313" key="12">
    <source>
        <dbReference type="RefSeq" id="XP_022254071.1"/>
    </source>
</evidence>
<feature type="transmembrane region" description="Helical" evidence="9">
    <location>
        <begin position="176"/>
        <end position="193"/>
    </location>
</feature>
<evidence type="ECO:0000256" key="3">
    <source>
        <dbReference type="ARBA" id="ARBA00022692"/>
    </source>
</evidence>
<proteinExistence type="inferred from homology"/>
<dbReference type="InterPro" id="IPR005408">
    <property type="entry name" value="2pore_dom_K_chnl_TWIK"/>
</dbReference>
<dbReference type="Pfam" id="PF07885">
    <property type="entry name" value="Ion_trans_2"/>
    <property type="match status" value="2"/>
</dbReference>
<dbReference type="PRINTS" id="PR01586">
    <property type="entry name" value="TWIKCHANNEL"/>
</dbReference>
<name>A0ABM1TDW5_LIMPO</name>
<protein>
    <submittedName>
        <fullName evidence="12">Potassium channel subfamily K member 1-like isoform X2</fullName>
    </submittedName>
</protein>
<keyword evidence="7 8" id="KW-0407">Ion channel</keyword>
<feature type="transmembrane region" description="Helical" evidence="9">
    <location>
        <begin position="205"/>
        <end position="229"/>
    </location>
</feature>
<keyword evidence="3 8" id="KW-0812">Transmembrane</keyword>
<comment type="subcellular location">
    <subcellularLocation>
        <location evidence="1">Membrane</location>
        <topology evidence="1">Multi-pass membrane protein</topology>
    </subcellularLocation>
</comment>
<feature type="transmembrane region" description="Helical" evidence="9">
    <location>
        <begin position="92"/>
        <end position="110"/>
    </location>
</feature>
<sequence length="288" mass="32632">MRNLCNSVPLYFSNGIFTYLDWHTSVNPESIDEDLEAFVKDIISGSNRGVRAVRNVTMEPNWSFGQSVFFSTTVVTTIGYGQVRPLSQGGKIFCIIYGLVGIPLTMTLLSAYVERLMIPAVFLLQFLNSRLGHLFQPFNIRMFHLSIVGVLVLSLFFIIPAVIFSHLEPEWDYLDALYYCFISLTTIGLGDYVPADSSHQEYRPLYKVCSAFYLLIGLTFMMFFLSVLYTIPELNIGIFFLAKSDDVIGTAKTNVRSRYPGQFDDPEPTIRHVKTIRRSSSSSEDDNP</sequence>
<feature type="domain" description="Potassium channel" evidence="10">
    <location>
        <begin position="154"/>
        <end position="229"/>
    </location>
</feature>
<evidence type="ECO:0000256" key="7">
    <source>
        <dbReference type="ARBA" id="ARBA00023303"/>
    </source>
</evidence>
<dbReference type="InterPro" id="IPR013099">
    <property type="entry name" value="K_chnl_dom"/>
</dbReference>
<keyword evidence="2 8" id="KW-0813">Transport</keyword>
<dbReference type="Proteomes" id="UP000694941">
    <property type="component" value="Unplaced"/>
</dbReference>
<evidence type="ECO:0000256" key="9">
    <source>
        <dbReference type="SAM" id="Phobius"/>
    </source>
</evidence>
<dbReference type="RefSeq" id="XP_022254071.1">
    <property type="nucleotide sequence ID" value="XM_022398363.1"/>
</dbReference>
<dbReference type="SUPFAM" id="SSF81324">
    <property type="entry name" value="Voltage-gated potassium channels"/>
    <property type="match status" value="2"/>
</dbReference>
<keyword evidence="6 9" id="KW-0472">Membrane</keyword>
<evidence type="ECO:0000256" key="6">
    <source>
        <dbReference type="ARBA" id="ARBA00023136"/>
    </source>
</evidence>
<feature type="domain" description="Potassium channel" evidence="10">
    <location>
        <begin position="60"/>
        <end position="116"/>
    </location>
</feature>
<evidence type="ECO:0000313" key="11">
    <source>
        <dbReference type="Proteomes" id="UP000694941"/>
    </source>
</evidence>
<keyword evidence="11" id="KW-1185">Reference proteome</keyword>
<organism evidence="11 12">
    <name type="scientific">Limulus polyphemus</name>
    <name type="common">Atlantic horseshoe crab</name>
    <dbReference type="NCBI Taxonomy" id="6850"/>
    <lineage>
        <taxon>Eukaryota</taxon>
        <taxon>Metazoa</taxon>
        <taxon>Ecdysozoa</taxon>
        <taxon>Arthropoda</taxon>
        <taxon>Chelicerata</taxon>
        <taxon>Merostomata</taxon>
        <taxon>Xiphosura</taxon>
        <taxon>Limulidae</taxon>
        <taxon>Limulus</taxon>
    </lineage>
</organism>
<reference evidence="12" key="1">
    <citation type="submission" date="2025-08" db="UniProtKB">
        <authorList>
            <consortium name="RefSeq"/>
        </authorList>
    </citation>
    <scope>IDENTIFICATION</scope>
    <source>
        <tissue evidence="12">Muscle</tissue>
    </source>
</reference>
<evidence type="ECO:0000256" key="4">
    <source>
        <dbReference type="ARBA" id="ARBA00022989"/>
    </source>
</evidence>
<gene>
    <name evidence="12" type="primary">LOC106469801</name>
</gene>